<reference evidence="2" key="1">
    <citation type="submission" date="2020-08" db="EMBL/GenBank/DDBJ databases">
        <title>Genome public.</title>
        <authorList>
            <person name="Liu C."/>
            <person name="Sun Q."/>
        </authorList>
    </citation>
    <scope>NUCLEOTIDE SEQUENCE</scope>
    <source>
        <strain evidence="2">NSJ-54</strain>
    </source>
</reference>
<name>A0A926E9X5_9FIRM</name>
<feature type="transmembrane region" description="Helical" evidence="1">
    <location>
        <begin position="351"/>
        <end position="370"/>
    </location>
</feature>
<protein>
    <submittedName>
        <fullName evidence="2">O-antigen ligase family protein</fullName>
    </submittedName>
</protein>
<feature type="transmembrane region" description="Helical" evidence="1">
    <location>
        <begin position="109"/>
        <end position="126"/>
    </location>
</feature>
<dbReference type="PANTHER" id="PTHR37422:SF13">
    <property type="entry name" value="LIPOPOLYSACCHARIDE BIOSYNTHESIS PROTEIN PA4999-RELATED"/>
    <property type="match status" value="1"/>
</dbReference>
<keyword evidence="2" id="KW-0436">Ligase</keyword>
<feature type="transmembrane region" description="Helical" evidence="1">
    <location>
        <begin position="158"/>
        <end position="175"/>
    </location>
</feature>
<keyword evidence="1" id="KW-1133">Transmembrane helix</keyword>
<accession>A0A926E9X5</accession>
<comment type="caution">
    <text evidence="2">The sequence shown here is derived from an EMBL/GenBank/DDBJ whole genome shotgun (WGS) entry which is preliminary data.</text>
</comment>
<feature type="transmembrane region" description="Helical" evidence="1">
    <location>
        <begin position="37"/>
        <end position="57"/>
    </location>
</feature>
<feature type="transmembrane region" description="Helical" evidence="1">
    <location>
        <begin position="317"/>
        <end position="339"/>
    </location>
</feature>
<organism evidence="2 3">
    <name type="scientific">Zongyangia hominis</name>
    <dbReference type="NCBI Taxonomy" id="2763677"/>
    <lineage>
        <taxon>Bacteria</taxon>
        <taxon>Bacillati</taxon>
        <taxon>Bacillota</taxon>
        <taxon>Clostridia</taxon>
        <taxon>Eubacteriales</taxon>
        <taxon>Oscillospiraceae</taxon>
        <taxon>Zongyangia</taxon>
    </lineage>
</organism>
<evidence type="ECO:0000256" key="1">
    <source>
        <dbReference type="SAM" id="Phobius"/>
    </source>
</evidence>
<gene>
    <name evidence="2" type="ORF">H8709_07215</name>
</gene>
<keyword evidence="1" id="KW-0472">Membrane</keyword>
<dbReference type="RefSeq" id="WP_262397717.1">
    <property type="nucleotide sequence ID" value="NZ_JACRTC010000004.1"/>
</dbReference>
<feature type="transmembrane region" description="Helical" evidence="1">
    <location>
        <begin position="187"/>
        <end position="209"/>
    </location>
</feature>
<sequence length="411" mass="46480">MRKLFRQLRPCRWPILFLGLYILLDLIGILYSPAKSIALTKYAVVIPMAVFAVLLVYYCDSRAKIDRILLNIGCVGTFLALFTLFNYFVVEILPIPYYRRLSMLTDYNRFASVIFTGFLMLLILLLNSKLPLLKKYAAIFGVSLIDYTVLNLCGSRRTYATLIPAIFIIVCYQLIRTAVRERSTKKILQNAVAMGLVSVIVFSFNASILKGFEDLSGDKYDAYVAQNGDAMEENSIDTIIDSMGGEGIFSKRYAIWSLALDEAASYSPVEMIVGKGTSYEAHLYDIRTNERLNELYAAYQPKPQYWMTPHNFLLSDFLSGGILKLAASLAVWVSIGWILLRMLRHKTSRSLIYGAALGILLINALISGRYTYIYDKYFWIFFTLMALEWNLVTREKGLLPGPSRGPDAPAA</sequence>
<keyword evidence="3" id="KW-1185">Reference proteome</keyword>
<dbReference type="GO" id="GO:0016874">
    <property type="term" value="F:ligase activity"/>
    <property type="evidence" value="ECO:0007669"/>
    <property type="project" value="UniProtKB-KW"/>
</dbReference>
<dbReference type="Proteomes" id="UP000660861">
    <property type="component" value="Unassembled WGS sequence"/>
</dbReference>
<dbReference type="InterPro" id="IPR051533">
    <property type="entry name" value="WaaL-like"/>
</dbReference>
<evidence type="ECO:0000313" key="2">
    <source>
        <dbReference type="EMBL" id="MBC8570620.1"/>
    </source>
</evidence>
<feature type="transmembrane region" description="Helical" evidence="1">
    <location>
        <begin position="133"/>
        <end position="152"/>
    </location>
</feature>
<keyword evidence="1" id="KW-0812">Transmembrane</keyword>
<feature type="transmembrane region" description="Helical" evidence="1">
    <location>
        <begin position="69"/>
        <end position="89"/>
    </location>
</feature>
<feature type="transmembrane region" description="Helical" evidence="1">
    <location>
        <begin position="12"/>
        <end position="31"/>
    </location>
</feature>
<dbReference type="PANTHER" id="PTHR37422">
    <property type="entry name" value="TEICHURONIC ACID BIOSYNTHESIS PROTEIN TUAE"/>
    <property type="match status" value="1"/>
</dbReference>
<dbReference type="AlphaFoldDB" id="A0A926E9X5"/>
<dbReference type="EMBL" id="JACRTC010000004">
    <property type="protein sequence ID" value="MBC8570620.1"/>
    <property type="molecule type" value="Genomic_DNA"/>
</dbReference>
<evidence type="ECO:0000313" key="3">
    <source>
        <dbReference type="Proteomes" id="UP000660861"/>
    </source>
</evidence>
<proteinExistence type="predicted"/>